<dbReference type="SUPFAM" id="SSF81665">
    <property type="entry name" value="Calcium ATPase, transmembrane domain M"/>
    <property type="match status" value="1"/>
</dbReference>
<dbReference type="PANTHER" id="PTHR24092">
    <property type="entry name" value="PROBABLE PHOSPHOLIPID-TRANSPORTING ATPASE"/>
    <property type="match status" value="1"/>
</dbReference>
<proteinExistence type="predicted"/>
<dbReference type="Proteomes" id="UP000035740">
    <property type="component" value="Unassembled WGS sequence"/>
</dbReference>
<gene>
    <name evidence="4" type="ORF">BVRB_027530</name>
</gene>
<feature type="transmembrane region" description="Helical" evidence="1">
    <location>
        <begin position="77"/>
        <end position="93"/>
    </location>
</feature>
<dbReference type="InterPro" id="IPR059000">
    <property type="entry name" value="ATPase_P-type_domA"/>
</dbReference>
<dbReference type="InterPro" id="IPR008250">
    <property type="entry name" value="ATPase_P-typ_transduc_dom_A_sf"/>
</dbReference>
<dbReference type="EMBL" id="KQ098577">
    <property type="protein sequence ID" value="KMS93830.1"/>
    <property type="molecule type" value="Genomic_DNA"/>
</dbReference>
<dbReference type="OrthoDB" id="377733at2759"/>
<evidence type="ECO:0000313" key="4">
    <source>
        <dbReference type="EMBL" id="KMS93830.1"/>
    </source>
</evidence>
<keyword evidence="1" id="KW-1133">Transmembrane helix</keyword>
<dbReference type="SUPFAM" id="SSF81653">
    <property type="entry name" value="Calcium ATPase, transduction domain A"/>
    <property type="match status" value="1"/>
</dbReference>
<keyword evidence="5" id="KW-1185">Reference proteome</keyword>
<dbReference type="AlphaFoldDB" id="A0A0J8DSU7"/>
<dbReference type="GO" id="GO:0140326">
    <property type="term" value="F:ATPase-coupled intramembrane lipid transporter activity"/>
    <property type="evidence" value="ECO:0007669"/>
    <property type="project" value="TreeGrafter"/>
</dbReference>
<dbReference type="GO" id="GO:0045332">
    <property type="term" value="P:phospholipid translocation"/>
    <property type="evidence" value="ECO:0007669"/>
    <property type="project" value="TreeGrafter"/>
</dbReference>
<evidence type="ECO:0000313" key="5">
    <source>
        <dbReference type="Proteomes" id="UP000035740"/>
    </source>
</evidence>
<feature type="non-terminal residue" evidence="4">
    <location>
        <position position="216"/>
    </location>
</feature>
<keyword evidence="1" id="KW-0472">Membrane</keyword>
<name>A0A0J8DSU7_BETVV</name>
<dbReference type="Pfam" id="PF16209">
    <property type="entry name" value="PhoLip_ATPase_N"/>
    <property type="match status" value="1"/>
</dbReference>
<feature type="domain" description="P-type ATPase A" evidence="2">
    <location>
        <begin position="136"/>
        <end position="191"/>
    </location>
</feature>
<dbReference type="eggNOG" id="KOG0206">
    <property type="taxonomic scope" value="Eukaryota"/>
</dbReference>
<protein>
    <submittedName>
        <fullName evidence="4">Uncharacterized protein</fullName>
    </submittedName>
</protein>
<keyword evidence="1" id="KW-0812">Transmembrane</keyword>
<feature type="non-terminal residue" evidence="4">
    <location>
        <position position="1"/>
    </location>
</feature>
<feature type="domain" description="P-type ATPase N-terminal" evidence="3">
    <location>
        <begin position="38"/>
        <end position="102"/>
    </location>
</feature>
<evidence type="ECO:0000259" key="2">
    <source>
        <dbReference type="Pfam" id="PF00122"/>
    </source>
</evidence>
<dbReference type="Pfam" id="PF00122">
    <property type="entry name" value="E1-E2_ATPase"/>
    <property type="match status" value="1"/>
</dbReference>
<dbReference type="GO" id="GO:0016887">
    <property type="term" value="F:ATP hydrolysis activity"/>
    <property type="evidence" value="ECO:0007669"/>
    <property type="project" value="InterPro"/>
</dbReference>
<reference evidence="4 5" key="1">
    <citation type="journal article" date="2014" name="Nature">
        <title>The genome of the recently domesticated crop plant sugar beet (Beta vulgaris).</title>
        <authorList>
            <person name="Dohm J.C."/>
            <person name="Minoche A.E."/>
            <person name="Holtgrawe D."/>
            <person name="Capella-Gutierrez S."/>
            <person name="Zakrzewski F."/>
            <person name="Tafer H."/>
            <person name="Rupp O."/>
            <person name="Sorensen T.R."/>
            <person name="Stracke R."/>
            <person name="Reinhardt R."/>
            <person name="Goesmann A."/>
            <person name="Kraft T."/>
            <person name="Schulz B."/>
            <person name="Stadler P.F."/>
            <person name="Schmidt T."/>
            <person name="Gabaldon T."/>
            <person name="Lehrach H."/>
            <person name="Weisshaar B."/>
            <person name="Himmelbauer H."/>
        </authorList>
    </citation>
    <scope>NUCLEOTIDE SEQUENCE [LARGE SCALE GENOMIC DNA]</scope>
    <source>
        <tissue evidence="4">Taproot</tissue>
    </source>
</reference>
<organism evidence="4 5">
    <name type="scientific">Beta vulgaris subsp. vulgaris</name>
    <name type="common">Beet</name>
    <dbReference type="NCBI Taxonomy" id="3555"/>
    <lineage>
        <taxon>Eukaryota</taxon>
        <taxon>Viridiplantae</taxon>
        <taxon>Streptophyta</taxon>
        <taxon>Embryophyta</taxon>
        <taxon>Tracheophyta</taxon>
        <taxon>Spermatophyta</taxon>
        <taxon>Magnoliopsida</taxon>
        <taxon>eudicotyledons</taxon>
        <taxon>Gunneridae</taxon>
        <taxon>Pentapetalae</taxon>
        <taxon>Caryophyllales</taxon>
        <taxon>Chenopodiaceae</taxon>
        <taxon>Betoideae</taxon>
        <taxon>Beta</taxon>
    </lineage>
</organism>
<dbReference type="Gramene" id="KMS93830">
    <property type="protein sequence ID" value="KMS93830"/>
    <property type="gene ID" value="BVRB_027530"/>
</dbReference>
<dbReference type="PANTHER" id="PTHR24092:SF19">
    <property type="entry name" value="PHOSPHOLIPID-TRANSPORTING ATPASE"/>
    <property type="match status" value="1"/>
</dbReference>
<dbReference type="GO" id="GO:0005886">
    <property type="term" value="C:plasma membrane"/>
    <property type="evidence" value="ECO:0007669"/>
    <property type="project" value="TreeGrafter"/>
</dbReference>
<dbReference type="GO" id="GO:0005524">
    <property type="term" value="F:ATP binding"/>
    <property type="evidence" value="ECO:0007669"/>
    <property type="project" value="InterPro"/>
</dbReference>
<accession>A0A0J8DSU7</accession>
<evidence type="ECO:0000256" key="1">
    <source>
        <dbReference type="SAM" id="Phobius"/>
    </source>
</evidence>
<evidence type="ECO:0000259" key="3">
    <source>
        <dbReference type="Pfam" id="PF16209"/>
    </source>
</evidence>
<dbReference type="InterPro" id="IPR032631">
    <property type="entry name" value="P-type_ATPase_N"/>
</dbReference>
<dbReference type="OMA" id="CIGHASW"/>
<dbReference type="InterPro" id="IPR001757">
    <property type="entry name" value="P_typ_ATPase"/>
</dbReference>
<sequence>ISHADRFGCIGHASWFGEMTSTLPTRVLIPGAFKERVVHCSQPELNAQFPDNELRTTKYTVLTFLPKNLWEQFSRHINRYFLIIAILQLWSMITPVSPVTTWAPLIFVFAVSAAKEALDDIGRAKQDKEANEKLYKVVRNGALTQIKSRDIRVGDIVKLTDGEQVPCDLCILASSSPDGSCTLQTMNLDGETNLKNRVAVSSIQVLSINRGRDLVT</sequence>
<dbReference type="Gene3D" id="2.70.150.10">
    <property type="entry name" value="Calcium-transporting ATPase, cytoplasmic transduction domain A"/>
    <property type="match status" value="1"/>
</dbReference>
<dbReference type="NCBIfam" id="TIGR01494">
    <property type="entry name" value="ATPase_P-type"/>
    <property type="match status" value="1"/>
</dbReference>
<dbReference type="InterPro" id="IPR023298">
    <property type="entry name" value="ATPase_P-typ_TM_dom_sf"/>
</dbReference>